<reference evidence="1 2" key="1">
    <citation type="submission" date="2015-01" db="EMBL/GenBank/DDBJ databases">
        <title>Evolution of Trichinella species and genotypes.</title>
        <authorList>
            <person name="Korhonen P.K."/>
            <person name="Edoardo P."/>
            <person name="Giuseppe L.R."/>
            <person name="Gasser R.B."/>
        </authorList>
    </citation>
    <scope>NUCLEOTIDE SEQUENCE [LARGE SCALE GENOMIC DNA]</scope>
    <source>
        <strain evidence="1">ISS588</strain>
    </source>
</reference>
<dbReference type="Proteomes" id="UP000054805">
    <property type="component" value="Unassembled WGS sequence"/>
</dbReference>
<name>A0A0V1GQC1_TRIPS</name>
<accession>A0A0V1GQC1</accession>
<evidence type="ECO:0000313" key="2">
    <source>
        <dbReference type="Proteomes" id="UP000054805"/>
    </source>
</evidence>
<protein>
    <submittedName>
        <fullName evidence="1">Uncharacterized protein</fullName>
    </submittedName>
</protein>
<keyword evidence="2" id="KW-1185">Reference proteome</keyword>
<sequence length="56" mass="6472">MSNQSARVGYFSKFLKLSKITHNRRFFEKSDKIPDLGISHLYKKKTGIFHACSVPL</sequence>
<evidence type="ECO:0000313" key="1">
    <source>
        <dbReference type="EMBL" id="KRZ00335.1"/>
    </source>
</evidence>
<dbReference type="AlphaFoldDB" id="A0A0V1GQC1"/>
<organism evidence="1 2">
    <name type="scientific">Trichinella pseudospiralis</name>
    <name type="common">Parasitic roundworm</name>
    <dbReference type="NCBI Taxonomy" id="6337"/>
    <lineage>
        <taxon>Eukaryota</taxon>
        <taxon>Metazoa</taxon>
        <taxon>Ecdysozoa</taxon>
        <taxon>Nematoda</taxon>
        <taxon>Enoplea</taxon>
        <taxon>Dorylaimia</taxon>
        <taxon>Trichinellida</taxon>
        <taxon>Trichinellidae</taxon>
        <taxon>Trichinella</taxon>
    </lineage>
</organism>
<comment type="caution">
    <text evidence="1">The sequence shown here is derived from an EMBL/GenBank/DDBJ whole genome shotgun (WGS) entry which is preliminary data.</text>
</comment>
<proteinExistence type="predicted"/>
<dbReference type="EMBL" id="JYDS01000863">
    <property type="protein sequence ID" value="KRZ00335.1"/>
    <property type="molecule type" value="Genomic_DNA"/>
</dbReference>
<gene>
    <name evidence="1" type="ORF">T4B_13362</name>
</gene>